<organism evidence="2 3">
    <name type="scientific">Candidatus Methylumidiphilus alinenensis</name>
    <dbReference type="NCBI Taxonomy" id="2202197"/>
    <lineage>
        <taxon>Bacteria</taxon>
        <taxon>Pseudomonadati</taxon>
        <taxon>Pseudomonadota</taxon>
        <taxon>Gammaproteobacteria</taxon>
        <taxon>Methylococcales</taxon>
        <taxon>Candidatus Methylumidiphilus</taxon>
    </lineage>
</organism>
<dbReference type="InterPro" id="IPR025139">
    <property type="entry name" value="DUF4062"/>
</dbReference>
<evidence type="ECO:0000313" key="3">
    <source>
        <dbReference type="Proteomes" id="UP000249396"/>
    </source>
</evidence>
<dbReference type="EMBL" id="QJPH01000347">
    <property type="protein sequence ID" value="PZN76965.1"/>
    <property type="molecule type" value="Genomic_DNA"/>
</dbReference>
<dbReference type="InterPro" id="IPR011990">
    <property type="entry name" value="TPR-like_helical_dom_sf"/>
</dbReference>
<evidence type="ECO:0000313" key="2">
    <source>
        <dbReference type="EMBL" id="PZN76965.1"/>
    </source>
</evidence>
<dbReference type="Gene3D" id="3.40.50.300">
    <property type="entry name" value="P-loop containing nucleotide triphosphate hydrolases"/>
    <property type="match status" value="1"/>
</dbReference>
<protein>
    <recommendedName>
        <fullName evidence="1">DUF4062 domain-containing protein</fullName>
    </recommendedName>
</protein>
<dbReference type="Proteomes" id="UP000249396">
    <property type="component" value="Unassembled WGS sequence"/>
</dbReference>
<accession>A0A2W4QY85</accession>
<dbReference type="Pfam" id="PF13271">
    <property type="entry name" value="DUF4062"/>
    <property type="match status" value="1"/>
</dbReference>
<proteinExistence type="predicted"/>
<gene>
    <name evidence="2" type="ORF">DM484_15565</name>
</gene>
<feature type="domain" description="DUF4062" evidence="1">
    <location>
        <begin position="15"/>
        <end position="102"/>
    </location>
</feature>
<sequence>MENNYSSTPRIYLGVMVSSTFTDLKEHRAALIKAIKSQGLTDVAMENDSAKPDGDVLDSSLQKVQDAAAYVCVISQKYGQIPECAKRNPNRLSLTELEFNLARELDRPVLLFIMGRLHPITVDDVEIDPKKIEKLNAFKENAKNKKSGSSVHRVYTIFNNLDEFKVAAMQAISGLAAYLKDHPPIQTGLVVNTKPEAMRTQSDPIPAPPAFYAEPPYIGSHQFLVRRAQLDILADWATPANAYPVLLFEAIGGTGKSILTWHWTNKEAATLRNDWAGRFWYSFYEKGAVMADFCQRALAYMTGRSLNDFRKQKTTELIEPLLHHLRNRSWLIVLDGLERILVQYHRYDAAQLADDEAGTSDVIARRDPRAAIRPEDDDLLLRLAAAAPSKLLITTRLTPKVLLNPTDQPVSGVFRERLPGLRPQDAEALFRACGISGDGLAMRAYLQEHCDCHPLVIGVLAGLILYYLPDRGNFDAWAKDPQGGGLLNLADLNLVQKHNHILHFALDVLPEKSGQLLSTLALLSEAVDYPTLSALNPFLPREPEKVEKPRKPEQDRYWDEMSDIEKEQAHKHYQAECQIRLNYEKVMQVWQKSAIVALKELSNIVNDLERRGLLQYDEQSKRHDLHPVVRSIAAGKLGQEERERYGQRVVDHFSRQSHNPYKNAKTLEDLQGGLHVVRTLLRMGHYKRACQAYRGDIALALMYNLEAHSEILSLLRPFFSQGWGRLPGELDEIDGAYLTNAVGIALDGIGEFEEALSAYAASLLIDLREENWKDVCVSLYNIAETLFNKNQPAQTKHCILLALALAELTKNWERLFKAHLQLFRQLAMMGLCTEAKGVWWKHLLGRNWDRRAYRLGDAEFEYARQSYWCGNLQESDIIEAEKEAKKGNNRTVIRQLHLLRGQWHLEQCQCKESAYSLHEAVRMVRASGMIDATAETQLALVKFHLDQLPNPYQEAEQLAKTRKPAHCPLAELWLAIGNQKLATSHALAAYRWAWADGEPFVHRFELNKVCNLLKRLGEAIPNLPPYDPTKYEKFLLEDEVAAAIEQLRRHEAPGSR</sequence>
<dbReference type="SUPFAM" id="SSF52540">
    <property type="entry name" value="P-loop containing nucleoside triphosphate hydrolases"/>
    <property type="match status" value="1"/>
</dbReference>
<dbReference type="InterPro" id="IPR027417">
    <property type="entry name" value="P-loop_NTPase"/>
</dbReference>
<comment type="caution">
    <text evidence="2">The sequence shown here is derived from an EMBL/GenBank/DDBJ whole genome shotgun (WGS) entry which is preliminary data.</text>
</comment>
<name>A0A2W4QY85_9GAMM</name>
<dbReference type="SUPFAM" id="SSF48452">
    <property type="entry name" value="TPR-like"/>
    <property type="match status" value="1"/>
</dbReference>
<dbReference type="Gene3D" id="1.25.40.10">
    <property type="entry name" value="Tetratricopeptide repeat domain"/>
    <property type="match status" value="1"/>
</dbReference>
<reference evidence="2 3" key="1">
    <citation type="journal article" date="2018" name="Aquat. Microb. Ecol.">
        <title>Gammaproteobacterial methanotrophs dominate.</title>
        <authorList>
            <person name="Rissanen A.J."/>
            <person name="Saarenheimo J."/>
            <person name="Tiirola M."/>
            <person name="Peura S."/>
            <person name="Aalto S.L."/>
            <person name="Karvinen A."/>
            <person name="Nykanen H."/>
        </authorList>
    </citation>
    <scope>NUCLEOTIDE SEQUENCE [LARGE SCALE GENOMIC DNA]</scope>
    <source>
        <strain evidence="2">AMbin10</strain>
    </source>
</reference>
<dbReference type="AlphaFoldDB" id="A0A2W4QY85"/>
<evidence type="ECO:0000259" key="1">
    <source>
        <dbReference type="Pfam" id="PF13271"/>
    </source>
</evidence>